<evidence type="ECO:0000313" key="5">
    <source>
        <dbReference type="Proteomes" id="UP001311799"/>
    </source>
</evidence>
<evidence type="ECO:0000313" key="4">
    <source>
        <dbReference type="EMBL" id="KAK6588265.1"/>
    </source>
</evidence>
<organism evidence="4 5">
    <name type="scientific">Cryptosporidium xiaoi</name>
    <dbReference type="NCBI Taxonomy" id="659607"/>
    <lineage>
        <taxon>Eukaryota</taxon>
        <taxon>Sar</taxon>
        <taxon>Alveolata</taxon>
        <taxon>Apicomplexa</taxon>
        <taxon>Conoidasida</taxon>
        <taxon>Coccidia</taxon>
        <taxon>Eucoccidiorida</taxon>
        <taxon>Eimeriorina</taxon>
        <taxon>Cryptosporidiidae</taxon>
        <taxon>Cryptosporidium</taxon>
    </lineage>
</organism>
<accession>A0AAV9XVN3</accession>
<dbReference type="InterPro" id="IPR037231">
    <property type="entry name" value="NAP-like_sf"/>
</dbReference>
<dbReference type="SUPFAM" id="SSF143113">
    <property type="entry name" value="NAP-like"/>
    <property type="match status" value="1"/>
</dbReference>
<gene>
    <name evidence="4" type="ORF">RS030_6775</name>
</gene>
<reference evidence="4 5" key="1">
    <citation type="submission" date="2023-10" db="EMBL/GenBank/DDBJ databases">
        <title>Comparative genomics analysis reveals potential genetic determinants of host preference in Cryptosporidium xiaoi.</title>
        <authorList>
            <person name="Xiao L."/>
            <person name="Li J."/>
        </authorList>
    </citation>
    <scope>NUCLEOTIDE SEQUENCE [LARGE SCALE GENOMIC DNA]</scope>
    <source>
        <strain evidence="4 5">52996</strain>
    </source>
</reference>
<sequence>MDINKTNNSSGEAMDELEKHLSEESRVSLKKLRELQSEFTLVEKEYLSEMRKLRFKYEKQYNQIYDRRDQILELGNMDETGTPGLPQFWVKAMKNSRMLGSAIEEYDVPILSYLKSITTEWTSEQQSGFVLNFNFSPNPFFEGTNIRKEYVMIFLEDDEPLLSNTVATEIEWKKGKDPTQEVVVRRQRHKQSKEVRIVTETVPRESFFNFFKSLNVPSDEELAQMDRFDIMELESTVETDYEMGIFIRDKLIPYSVYWFTGEAIDEEDEVEEDDEGDILNVGEDSDDNSITDSDSDDEDEDEDDDDEDDDDEDDDGFQNKVDEGNRARNIRTLNPNRNTFKNSKNGKTYKR</sequence>
<dbReference type="GO" id="GO:0005634">
    <property type="term" value="C:nucleus"/>
    <property type="evidence" value="ECO:0007669"/>
    <property type="project" value="InterPro"/>
</dbReference>
<dbReference type="PANTHER" id="PTHR11875">
    <property type="entry name" value="TESTIS-SPECIFIC Y-ENCODED PROTEIN"/>
    <property type="match status" value="1"/>
</dbReference>
<proteinExistence type="inferred from homology"/>
<dbReference type="Proteomes" id="UP001311799">
    <property type="component" value="Unassembled WGS sequence"/>
</dbReference>
<feature type="region of interest" description="Disordered" evidence="3">
    <location>
        <begin position="265"/>
        <end position="351"/>
    </location>
</feature>
<dbReference type="AlphaFoldDB" id="A0AAV9XVN3"/>
<protein>
    <submittedName>
        <fullName evidence="4">Nucleosome assembly</fullName>
    </submittedName>
</protein>
<dbReference type="Gene3D" id="1.20.5.1500">
    <property type="match status" value="1"/>
</dbReference>
<dbReference type="InterPro" id="IPR002164">
    <property type="entry name" value="NAP_family"/>
</dbReference>
<dbReference type="Pfam" id="PF00956">
    <property type="entry name" value="NAP"/>
    <property type="match status" value="1"/>
</dbReference>
<feature type="compositionally biased region" description="Acidic residues" evidence="3">
    <location>
        <begin position="265"/>
        <end position="316"/>
    </location>
</feature>
<dbReference type="EMBL" id="JAWDEY010000034">
    <property type="protein sequence ID" value="KAK6588265.1"/>
    <property type="molecule type" value="Genomic_DNA"/>
</dbReference>
<evidence type="ECO:0000256" key="1">
    <source>
        <dbReference type="ARBA" id="ARBA00009947"/>
    </source>
</evidence>
<dbReference type="GO" id="GO:0006334">
    <property type="term" value="P:nucleosome assembly"/>
    <property type="evidence" value="ECO:0007669"/>
    <property type="project" value="InterPro"/>
</dbReference>
<name>A0AAV9XVN3_9CRYT</name>
<evidence type="ECO:0000256" key="3">
    <source>
        <dbReference type="SAM" id="MobiDB-lite"/>
    </source>
</evidence>
<comment type="similarity">
    <text evidence="1 2">Belongs to the nucleosome assembly protein (NAP) family.</text>
</comment>
<dbReference type="Gene3D" id="3.30.1120.90">
    <property type="entry name" value="Nucleosome assembly protein"/>
    <property type="match status" value="1"/>
</dbReference>
<comment type="caution">
    <text evidence="4">The sequence shown here is derived from an EMBL/GenBank/DDBJ whole genome shotgun (WGS) entry which is preliminary data.</text>
</comment>
<evidence type="ECO:0000256" key="2">
    <source>
        <dbReference type="RuleBase" id="RU003876"/>
    </source>
</evidence>
<feature type="compositionally biased region" description="Polar residues" evidence="3">
    <location>
        <begin position="331"/>
        <end position="351"/>
    </location>
</feature>
<keyword evidence="5" id="KW-1185">Reference proteome</keyword>